<dbReference type="InterPro" id="IPR036397">
    <property type="entry name" value="RNaseH_sf"/>
</dbReference>
<protein>
    <recommendedName>
        <fullName evidence="1">Tc1-like transposase DDE domain-containing protein</fullName>
    </recommendedName>
</protein>
<dbReference type="InterPro" id="IPR038717">
    <property type="entry name" value="Tc1-like_DDE_dom"/>
</dbReference>
<dbReference type="AlphaFoldDB" id="A0A170TGF2"/>
<accession>A0A170TGF2</accession>
<sequence>MAQTPVIRRKLSYDHLSAISAISLTGELYLAVQDHAYKGADVIAFLKQLLTEIPGKLLVIWDGAPIHRCRAVKEYLAQGASRRLQLEQLPGYAPELNPDEGVWRYLKRVELKNVVCADLEQLRREFWAAVERLLTKPGILHSCIREVGYV</sequence>
<proteinExistence type="predicted"/>
<reference evidence="3" key="1">
    <citation type="submission" date="2016-02" db="EMBL/GenBank/DDBJ databases">
        <authorList>
            <person name="liu f."/>
        </authorList>
    </citation>
    <scope>NUCLEOTIDE SEQUENCE [LARGE SCALE GENOMIC DNA]</scope>
</reference>
<dbReference type="Proteomes" id="UP000182631">
    <property type="component" value="Unassembled WGS sequence"/>
</dbReference>
<evidence type="ECO:0000313" key="2">
    <source>
        <dbReference type="EMBL" id="CZB23344.1"/>
    </source>
</evidence>
<evidence type="ECO:0000259" key="1">
    <source>
        <dbReference type="Pfam" id="PF13358"/>
    </source>
</evidence>
<name>A0A170TGF2_9SYNE</name>
<feature type="domain" description="Tc1-like transposase DDE" evidence="1">
    <location>
        <begin position="6"/>
        <end position="123"/>
    </location>
</feature>
<keyword evidence="3" id="KW-1185">Reference proteome</keyword>
<organism evidence="2 3">
    <name type="scientific">Candidatus Synechococcus spongiarum</name>
    <dbReference type="NCBI Taxonomy" id="431041"/>
    <lineage>
        <taxon>Bacteria</taxon>
        <taxon>Bacillati</taxon>
        <taxon>Cyanobacteriota</taxon>
        <taxon>Cyanophyceae</taxon>
        <taxon>Synechococcales</taxon>
        <taxon>Synechococcaceae</taxon>
        <taxon>Synechococcus</taxon>
    </lineage>
</organism>
<gene>
    <name evidence="2" type="ORF">FLM9_1603</name>
</gene>
<dbReference type="GO" id="GO:0003676">
    <property type="term" value="F:nucleic acid binding"/>
    <property type="evidence" value="ECO:0007669"/>
    <property type="project" value="InterPro"/>
</dbReference>
<dbReference type="EMBL" id="FITM01000172">
    <property type="protein sequence ID" value="CZB23344.1"/>
    <property type="molecule type" value="Genomic_DNA"/>
</dbReference>
<dbReference type="Gene3D" id="3.30.420.10">
    <property type="entry name" value="Ribonuclease H-like superfamily/Ribonuclease H"/>
    <property type="match status" value="1"/>
</dbReference>
<evidence type="ECO:0000313" key="3">
    <source>
        <dbReference type="Proteomes" id="UP000182631"/>
    </source>
</evidence>
<dbReference type="Pfam" id="PF13358">
    <property type="entry name" value="DDE_3"/>
    <property type="match status" value="1"/>
</dbReference>